<dbReference type="Proteomes" id="UP000317429">
    <property type="component" value="Chromosome"/>
</dbReference>
<reference evidence="2 3" key="1">
    <citation type="submission" date="2019-02" db="EMBL/GenBank/DDBJ databases">
        <title>Deep-cultivation of Planctomycetes and their phenomic and genomic characterization uncovers novel biology.</title>
        <authorList>
            <person name="Wiegand S."/>
            <person name="Jogler M."/>
            <person name="Boedeker C."/>
            <person name="Pinto D."/>
            <person name="Vollmers J."/>
            <person name="Rivas-Marin E."/>
            <person name="Kohn T."/>
            <person name="Peeters S.H."/>
            <person name="Heuer A."/>
            <person name="Rast P."/>
            <person name="Oberbeckmann S."/>
            <person name="Bunk B."/>
            <person name="Jeske O."/>
            <person name="Meyerdierks A."/>
            <person name="Storesund J.E."/>
            <person name="Kallscheuer N."/>
            <person name="Luecker S."/>
            <person name="Lage O.M."/>
            <person name="Pohl T."/>
            <person name="Merkel B.J."/>
            <person name="Hornburger P."/>
            <person name="Mueller R.-W."/>
            <person name="Bruemmer F."/>
            <person name="Labrenz M."/>
            <person name="Spormann A.M."/>
            <person name="Op den Camp H."/>
            <person name="Overmann J."/>
            <person name="Amann R."/>
            <person name="Jetten M.S.M."/>
            <person name="Mascher T."/>
            <person name="Medema M.H."/>
            <person name="Devos D.P."/>
            <person name="Kaster A.-K."/>
            <person name="Ovreas L."/>
            <person name="Rohde M."/>
            <person name="Galperin M.Y."/>
            <person name="Jogler C."/>
        </authorList>
    </citation>
    <scope>NUCLEOTIDE SEQUENCE [LARGE SCALE GENOMIC DNA]</scope>
    <source>
        <strain evidence="2 3">Pla175</strain>
    </source>
</reference>
<keyword evidence="2" id="KW-0548">Nucleotidyltransferase</keyword>
<organism evidence="2 3">
    <name type="scientific">Pirellulimonas nuda</name>
    <dbReference type="NCBI Taxonomy" id="2528009"/>
    <lineage>
        <taxon>Bacteria</taxon>
        <taxon>Pseudomonadati</taxon>
        <taxon>Planctomycetota</taxon>
        <taxon>Planctomycetia</taxon>
        <taxon>Pirellulales</taxon>
        <taxon>Lacipirellulaceae</taxon>
        <taxon>Pirellulimonas</taxon>
    </lineage>
</organism>
<dbReference type="Gene3D" id="3.30.70.3000">
    <property type="match status" value="1"/>
</dbReference>
<name>A0A518DBY0_9BACT</name>
<protein>
    <submittedName>
        <fullName evidence="2">tRNAHis guanylyltransferase</fullName>
    </submittedName>
</protein>
<dbReference type="OrthoDB" id="4547336at2"/>
<sequence>MKFDELDSRMRVFETAHDHCVLSGIYIVVRLDGRSFTRLTKEVQNFEAPFDVRFRDAMAETVEHLMDCGVRITYGYTESDEISLLLDRDADAFGRKVRKMVPHQNLWVKTVSAFEADLSSGSTEGCRPSAFPLASAVVG</sequence>
<proteinExistence type="predicted"/>
<dbReference type="InterPro" id="IPR007537">
    <property type="entry name" value="tRNAHis_GuaTrfase_Thg1"/>
</dbReference>
<dbReference type="PANTHER" id="PTHR12729:SF6">
    <property type="entry name" value="TRNA(HIS) GUANYLYLTRANSFERASE-RELATED"/>
    <property type="match status" value="1"/>
</dbReference>
<feature type="domain" description="tRNAHis guanylyltransferase catalytic" evidence="1">
    <location>
        <begin position="8"/>
        <end position="101"/>
    </location>
</feature>
<dbReference type="EMBL" id="CP036291">
    <property type="protein sequence ID" value="QDU88992.1"/>
    <property type="molecule type" value="Genomic_DNA"/>
</dbReference>
<dbReference type="InterPro" id="IPR024956">
    <property type="entry name" value="tRNAHis_GuaTrfase_cat"/>
</dbReference>
<accession>A0A518DBY0</accession>
<dbReference type="PANTHER" id="PTHR12729">
    <property type="entry name" value="TRNA(HIS) GUANYLYLTRANSFERASE-RELATED"/>
    <property type="match status" value="1"/>
</dbReference>
<dbReference type="GO" id="GO:0006400">
    <property type="term" value="P:tRNA modification"/>
    <property type="evidence" value="ECO:0007669"/>
    <property type="project" value="InterPro"/>
</dbReference>
<keyword evidence="2" id="KW-0808">Transferase</keyword>
<dbReference type="GO" id="GO:0008193">
    <property type="term" value="F:tRNA guanylyltransferase activity"/>
    <property type="evidence" value="ECO:0007669"/>
    <property type="project" value="InterPro"/>
</dbReference>
<evidence type="ECO:0000313" key="3">
    <source>
        <dbReference type="Proteomes" id="UP000317429"/>
    </source>
</evidence>
<evidence type="ECO:0000313" key="2">
    <source>
        <dbReference type="EMBL" id="QDU88992.1"/>
    </source>
</evidence>
<gene>
    <name evidence="2" type="ORF">Pla175_23760</name>
</gene>
<evidence type="ECO:0000259" key="1">
    <source>
        <dbReference type="Pfam" id="PF04446"/>
    </source>
</evidence>
<keyword evidence="3" id="KW-1185">Reference proteome</keyword>
<dbReference type="AlphaFoldDB" id="A0A518DBY0"/>
<dbReference type="InterPro" id="IPR038469">
    <property type="entry name" value="tRNAHis_GuaTrfase_Thg1_sf"/>
</dbReference>
<dbReference type="KEGG" id="pnd:Pla175_23760"/>
<dbReference type="RefSeq" id="WP_145284652.1">
    <property type="nucleotide sequence ID" value="NZ_CP036291.1"/>
</dbReference>
<dbReference type="Pfam" id="PF04446">
    <property type="entry name" value="Thg1"/>
    <property type="match status" value="1"/>
</dbReference>
<dbReference type="GO" id="GO:0000287">
    <property type="term" value="F:magnesium ion binding"/>
    <property type="evidence" value="ECO:0007669"/>
    <property type="project" value="InterPro"/>
</dbReference>